<dbReference type="GO" id="GO:0020037">
    <property type="term" value="F:heme binding"/>
    <property type="evidence" value="ECO:0007669"/>
    <property type="project" value="InterPro"/>
</dbReference>
<evidence type="ECO:0000256" key="7">
    <source>
        <dbReference type="ARBA" id="ARBA00022723"/>
    </source>
</evidence>
<accession>V2X8K8</accession>
<keyword evidence="9" id="KW-0560">Oxidoreductase</keyword>
<dbReference type="EMBL" id="AWSO01000618">
    <property type="protein sequence ID" value="ESK88805.1"/>
    <property type="molecule type" value="Genomic_DNA"/>
</dbReference>
<keyword evidence="12 14" id="KW-0472">Membrane</keyword>
<dbReference type="GO" id="GO:0004497">
    <property type="term" value="F:monooxygenase activity"/>
    <property type="evidence" value="ECO:0007669"/>
    <property type="project" value="UniProtKB-KW"/>
</dbReference>
<comment type="subcellular location">
    <subcellularLocation>
        <location evidence="2">Membrane</location>
    </subcellularLocation>
</comment>
<dbReference type="InterPro" id="IPR002403">
    <property type="entry name" value="Cyt_P450_E_grp-IV"/>
</dbReference>
<evidence type="ECO:0000313" key="16">
    <source>
        <dbReference type="Proteomes" id="UP000017559"/>
    </source>
</evidence>
<keyword evidence="6 14" id="KW-0812">Transmembrane</keyword>
<sequence>MVFNVHYALYSQLIFQFAGLFVFLAFIVPFLFYIYNLYALSNNHLPGPPSHSLLLGNGKELYDNDDGSIFTSWVDQYGRIYRRTTLFSRPEIVVADLRGLTHILKDNYNYVKPDLLRYLLGRVTSGLGLLVSEQDDHKKQRRVVNPAFGPAQIRDLTKIFLDKSIELRDEWTNIIDNDGTGQVDTMKWLSRMTLDVIGKAGFNYDFHSLQGEPNELNVAFSKVFKSGASQMTILVLLKIFFPVLRLLPESNGAVRQAQRTITRIGRQLMADSKAALSVDAKGSKDLLSLLVRSNTSIDLPANQRLSDDGVLAQVASFLVAGHETTSTATTWALFALTSNIEAQTKLRQELLSVPTEMPSMEQLNALPYLDSVIREVLRMYPPVPETFRVALKDDVIPLNEPFKDKNGAIHHELRVKKGQHLVIPIMALNRGKEFWGEDANEFKPERWEHLPDAVSSIPGVTGHIMTFLGGAHACIGWRFSLMEMKALLFALVRSFEFELAVPREDVLIKQGFPVELPFVRGSGNSLPLRIRHIS</sequence>
<dbReference type="PANTHER" id="PTHR24305:SF166">
    <property type="entry name" value="CYTOCHROME P450 12A4, MITOCHONDRIAL-RELATED"/>
    <property type="match status" value="1"/>
</dbReference>
<keyword evidence="5 13" id="KW-0349">Heme</keyword>
<evidence type="ECO:0000256" key="10">
    <source>
        <dbReference type="ARBA" id="ARBA00023004"/>
    </source>
</evidence>
<dbReference type="Proteomes" id="UP000017559">
    <property type="component" value="Unassembled WGS sequence"/>
</dbReference>
<dbReference type="GO" id="GO:0016020">
    <property type="term" value="C:membrane"/>
    <property type="evidence" value="ECO:0007669"/>
    <property type="project" value="UniProtKB-SubCell"/>
</dbReference>
<reference evidence="15 16" key="1">
    <citation type="journal article" date="2014" name="BMC Genomics">
        <title>Genome and secretome analysis of the hemibiotrophic fungal pathogen, Moniliophthora roreri, which causes frosty pod rot disease of cacao: mechanisms of the biotrophic and necrotrophic phases.</title>
        <authorList>
            <person name="Meinhardt L.W."/>
            <person name="Costa G.G.L."/>
            <person name="Thomazella D.P.T."/>
            <person name="Teixeira P.J.P.L."/>
            <person name="Carazzolle M.F."/>
            <person name="Schuster S.C."/>
            <person name="Carlson J.E."/>
            <person name="Guiltinan M.J."/>
            <person name="Mieczkowski P."/>
            <person name="Farmer A."/>
            <person name="Ramaraj T."/>
            <person name="Crozier J."/>
            <person name="Davis R.E."/>
            <person name="Shao J."/>
            <person name="Melnick R.L."/>
            <person name="Pereira G.A.G."/>
            <person name="Bailey B.A."/>
        </authorList>
    </citation>
    <scope>NUCLEOTIDE SEQUENCE [LARGE SCALE GENOMIC DNA]</scope>
    <source>
        <strain evidence="15 16">MCA 2997</strain>
    </source>
</reference>
<evidence type="ECO:0000256" key="5">
    <source>
        <dbReference type="ARBA" id="ARBA00022617"/>
    </source>
</evidence>
<comment type="pathway">
    <text evidence="3">Secondary metabolite biosynthesis; terpenoid biosynthesis.</text>
</comment>
<comment type="caution">
    <text evidence="15">The sequence shown here is derived from an EMBL/GenBank/DDBJ whole genome shotgun (WGS) entry which is preliminary data.</text>
</comment>
<keyword evidence="8 14" id="KW-1133">Transmembrane helix</keyword>
<keyword evidence="16" id="KW-1185">Reference proteome</keyword>
<keyword evidence="7 13" id="KW-0479">Metal-binding</keyword>
<dbReference type="GO" id="GO:0005506">
    <property type="term" value="F:iron ion binding"/>
    <property type="evidence" value="ECO:0007669"/>
    <property type="project" value="InterPro"/>
</dbReference>
<dbReference type="KEGG" id="mrr:Moror_17083"/>
<dbReference type="PRINTS" id="PR00385">
    <property type="entry name" value="P450"/>
</dbReference>
<feature type="binding site" description="axial binding residue" evidence="13">
    <location>
        <position position="474"/>
    </location>
    <ligand>
        <name>heme</name>
        <dbReference type="ChEBI" id="CHEBI:30413"/>
    </ligand>
    <ligandPart>
        <name>Fe</name>
        <dbReference type="ChEBI" id="CHEBI:18248"/>
    </ligandPart>
</feature>
<keyword evidence="10 13" id="KW-0408">Iron</keyword>
<evidence type="ECO:0000256" key="13">
    <source>
        <dbReference type="PIRSR" id="PIRSR602403-1"/>
    </source>
</evidence>
<protein>
    <submittedName>
        <fullName evidence="15">Cytochrome p450</fullName>
    </submittedName>
</protein>
<dbReference type="InterPro" id="IPR050121">
    <property type="entry name" value="Cytochrome_P450_monoxygenase"/>
</dbReference>
<dbReference type="SUPFAM" id="SSF48264">
    <property type="entry name" value="Cytochrome P450"/>
    <property type="match status" value="1"/>
</dbReference>
<evidence type="ECO:0000256" key="14">
    <source>
        <dbReference type="SAM" id="Phobius"/>
    </source>
</evidence>
<dbReference type="Gene3D" id="1.10.630.10">
    <property type="entry name" value="Cytochrome P450"/>
    <property type="match status" value="1"/>
</dbReference>
<organism evidence="15 16">
    <name type="scientific">Moniliophthora roreri (strain MCA 2997)</name>
    <name type="common">Cocoa frosty pod rot fungus</name>
    <name type="synonym">Crinipellis roreri</name>
    <dbReference type="NCBI Taxonomy" id="1381753"/>
    <lineage>
        <taxon>Eukaryota</taxon>
        <taxon>Fungi</taxon>
        <taxon>Dikarya</taxon>
        <taxon>Basidiomycota</taxon>
        <taxon>Agaricomycotina</taxon>
        <taxon>Agaricomycetes</taxon>
        <taxon>Agaricomycetidae</taxon>
        <taxon>Agaricales</taxon>
        <taxon>Marasmiineae</taxon>
        <taxon>Marasmiaceae</taxon>
        <taxon>Moniliophthora</taxon>
    </lineage>
</organism>
<keyword evidence="11" id="KW-0503">Monooxygenase</keyword>
<dbReference type="AlphaFoldDB" id="V2X8K8"/>
<dbReference type="Pfam" id="PF00067">
    <property type="entry name" value="p450"/>
    <property type="match status" value="1"/>
</dbReference>
<proteinExistence type="inferred from homology"/>
<dbReference type="HOGENOM" id="CLU_001570_5_11_1"/>
<evidence type="ECO:0000256" key="6">
    <source>
        <dbReference type="ARBA" id="ARBA00022692"/>
    </source>
</evidence>
<evidence type="ECO:0000256" key="1">
    <source>
        <dbReference type="ARBA" id="ARBA00001971"/>
    </source>
</evidence>
<evidence type="ECO:0000256" key="12">
    <source>
        <dbReference type="ARBA" id="ARBA00023136"/>
    </source>
</evidence>
<dbReference type="InterPro" id="IPR001128">
    <property type="entry name" value="Cyt_P450"/>
</dbReference>
<dbReference type="GO" id="GO:0016705">
    <property type="term" value="F:oxidoreductase activity, acting on paired donors, with incorporation or reduction of molecular oxygen"/>
    <property type="evidence" value="ECO:0007669"/>
    <property type="project" value="InterPro"/>
</dbReference>
<evidence type="ECO:0000256" key="3">
    <source>
        <dbReference type="ARBA" id="ARBA00004721"/>
    </source>
</evidence>
<evidence type="ECO:0000256" key="4">
    <source>
        <dbReference type="ARBA" id="ARBA00010617"/>
    </source>
</evidence>
<evidence type="ECO:0000256" key="9">
    <source>
        <dbReference type="ARBA" id="ARBA00023002"/>
    </source>
</evidence>
<dbReference type="PRINTS" id="PR00465">
    <property type="entry name" value="EP450IV"/>
</dbReference>
<evidence type="ECO:0000256" key="11">
    <source>
        <dbReference type="ARBA" id="ARBA00023033"/>
    </source>
</evidence>
<comment type="cofactor">
    <cofactor evidence="1 13">
        <name>heme</name>
        <dbReference type="ChEBI" id="CHEBI:30413"/>
    </cofactor>
</comment>
<feature type="transmembrane region" description="Helical" evidence="14">
    <location>
        <begin position="13"/>
        <end position="35"/>
    </location>
</feature>
<evidence type="ECO:0000256" key="2">
    <source>
        <dbReference type="ARBA" id="ARBA00004370"/>
    </source>
</evidence>
<evidence type="ECO:0000313" key="15">
    <source>
        <dbReference type="EMBL" id="ESK88805.1"/>
    </source>
</evidence>
<dbReference type="STRING" id="1381753.V2X8K8"/>
<dbReference type="CDD" id="cd11069">
    <property type="entry name" value="CYP_FUM15-like"/>
    <property type="match status" value="1"/>
</dbReference>
<evidence type="ECO:0000256" key="8">
    <source>
        <dbReference type="ARBA" id="ARBA00022989"/>
    </source>
</evidence>
<dbReference type="OrthoDB" id="1470350at2759"/>
<dbReference type="InterPro" id="IPR036396">
    <property type="entry name" value="Cyt_P450_sf"/>
</dbReference>
<dbReference type="PANTHER" id="PTHR24305">
    <property type="entry name" value="CYTOCHROME P450"/>
    <property type="match status" value="1"/>
</dbReference>
<name>V2X8K8_MONRO</name>
<comment type="similarity">
    <text evidence="4">Belongs to the cytochrome P450 family.</text>
</comment>
<gene>
    <name evidence="15" type="ORF">Moror_17083</name>
</gene>